<dbReference type="SUPFAM" id="SSF52540">
    <property type="entry name" value="P-loop containing nucleoside triphosphate hydrolases"/>
    <property type="match status" value="1"/>
</dbReference>
<organism evidence="1 2">
    <name type="scientific">Mucilaginibacter ginkgonis</name>
    <dbReference type="NCBI Taxonomy" id="2682091"/>
    <lineage>
        <taxon>Bacteria</taxon>
        <taxon>Pseudomonadati</taxon>
        <taxon>Bacteroidota</taxon>
        <taxon>Sphingobacteriia</taxon>
        <taxon>Sphingobacteriales</taxon>
        <taxon>Sphingobacteriaceae</taxon>
        <taxon>Mucilaginibacter</taxon>
    </lineage>
</organism>
<proteinExistence type="predicted"/>
<dbReference type="Gene3D" id="3.40.50.300">
    <property type="entry name" value="P-loop containing nucleotide triphosphate hydrolases"/>
    <property type="match status" value="1"/>
</dbReference>
<dbReference type="GO" id="GO:0005886">
    <property type="term" value="C:plasma membrane"/>
    <property type="evidence" value="ECO:0007669"/>
    <property type="project" value="TreeGrafter"/>
</dbReference>
<dbReference type="GO" id="GO:0004713">
    <property type="term" value="F:protein tyrosine kinase activity"/>
    <property type="evidence" value="ECO:0007669"/>
    <property type="project" value="TreeGrafter"/>
</dbReference>
<evidence type="ECO:0000313" key="2">
    <source>
        <dbReference type="Proteomes" id="UP000429232"/>
    </source>
</evidence>
<dbReference type="RefSeq" id="WP_157523813.1">
    <property type="nucleotide sequence ID" value="NZ_CP066775.1"/>
</dbReference>
<dbReference type="Proteomes" id="UP000429232">
    <property type="component" value="Chromosome"/>
</dbReference>
<dbReference type="InterPro" id="IPR050445">
    <property type="entry name" value="Bact_polysacc_biosynth/exp"/>
</dbReference>
<dbReference type="InterPro" id="IPR027417">
    <property type="entry name" value="P-loop_NTPase"/>
</dbReference>
<evidence type="ECO:0000313" key="1">
    <source>
        <dbReference type="EMBL" id="QQL51239.1"/>
    </source>
</evidence>
<dbReference type="EMBL" id="CP066775">
    <property type="protein sequence ID" value="QQL51239.1"/>
    <property type="molecule type" value="Genomic_DNA"/>
</dbReference>
<keyword evidence="2" id="KW-1185">Reference proteome</keyword>
<dbReference type="AlphaFoldDB" id="A0A6I4HWB9"/>
<reference evidence="1 2" key="1">
    <citation type="submission" date="2020-12" db="EMBL/GenBank/DDBJ databases">
        <title>HMF7856_wgs.fasta genome submission.</title>
        <authorList>
            <person name="Kang H."/>
            <person name="Kim H."/>
            <person name="Joh K."/>
        </authorList>
    </citation>
    <scope>NUCLEOTIDE SEQUENCE [LARGE SCALE GENOMIC DNA]</scope>
    <source>
        <strain evidence="1 2">HMF7856</strain>
    </source>
</reference>
<name>A0A6I4HWB9_9SPHI</name>
<accession>A0A6I4HWB9</accession>
<evidence type="ECO:0008006" key="3">
    <source>
        <dbReference type="Google" id="ProtNLM"/>
    </source>
</evidence>
<protein>
    <recommendedName>
        <fullName evidence="3">Lipopolysaccharide biosynthesis protein</fullName>
    </recommendedName>
</protein>
<dbReference type="PANTHER" id="PTHR32309">
    <property type="entry name" value="TYROSINE-PROTEIN KINASE"/>
    <property type="match status" value="1"/>
</dbReference>
<sequence length="761" mass="85669">MEIKNYFMMIKRHKLMLFLIPAIAMAGAYFLVKYIPDSYVAKTQIVTGLVDQSQRVMNNNDNRRDENLGNEFINLIESIQLDRVINQVGYQLLLHDLTVKPTFRKMAAANFGLTKVQLLSTIALLEKKQLDYELLNPAIPTEHAADSLISAAGYDAGHLLKKNLKIFHSDGSDFISIECDTENPALSAFIVNQLSDKFINYYTANLSQGHNKSTEFLGKLLVEKQTAMRQKIAELESYKVKHNILDMANESKDAYDQLNSLEGYRQQANKDVIAYTGTLKSIDSRFDPKDRKYLESTTTKVNAAILVTRERLRVTNNKYLENNFDPKYKKSLDSLQNALTEEINQSTDKYISNPLAAKDNLVQEKLKMENNLEIARFSAGSLDKQIGALKGRLNGLVPAQAVVSSLDRDIDIATKEYLDVQDKYNQANVQNALPVQLRQLHAALPGIKQPSKKILLIALSGCVSFVLCMVIILALFYFDSHVRNRDDLERLTAIKVLGELNFVPEIPKSKARFKEQSDINGSMTLYRNLLRNIRFEIDSKLSDQITLGITSLNGLQGKTLFSLSLAYAYAISNKKVLLIDGNFIHPVITEMVKPKLFLEEFLHESEFDPDVFEANQPDKLLAGKKTHLLGIGNSTPIGSKIQRLGEQSSFVPDGLDRINIMGNRGGDVSLLEISSQKRVQEKLEQLQTVFDVIIIETGSLNSLSKTKEWMLFTDNTIGLFENNQSLRGDSKPSIDYLKGLNGRMMGWVLNKTNTNFQADAI</sequence>
<dbReference type="PANTHER" id="PTHR32309:SF13">
    <property type="entry name" value="FERRIC ENTEROBACTIN TRANSPORT PROTEIN FEPE"/>
    <property type="match status" value="1"/>
</dbReference>
<dbReference type="KEGG" id="mgik:GO620_007265"/>
<gene>
    <name evidence="1" type="ORF">GO620_007265</name>
</gene>